<comment type="caution">
    <text evidence="1">The sequence shown here is derived from an EMBL/GenBank/DDBJ whole genome shotgun (WGS) entry which is preliminary data.</text>
</comment>
<accession>A0ABU6SAM5</accession>
<sequence length="134" mass="14830">MSLTTAAVISACSAGASTPFSHDHRRRRALFCHGLLHFSIKSRRNPPPVQPPLVLYKSPEVAISYGAAAGLISGISKLRIRESYVLRKQSELVLWLSRLLRIGIKDGFIALVLLPLWELTVGALETSGRYRYSD</sequence>
<dbReference type="EMBL" id="JASCZI010060510">
    <property type="protein sequence ID" value="MED6133144.1"/>
    <property type="molecule type" value="Genomic_DNA"/>
</dbReference>
<keyword evidence="2" id="KW-1185">Reference proteome</keyword>
<gene>
    <name evidence="1" type="ORF">PIB30_025779</name>
</gene>
<evidence type="ECO:0000313" key="1">
    <source>
        <dbReference type="EMBL" id="MED6133144.1"/>
    </source>
</evidence>
<name>A0ABU6SAM5_9FABA</name>
<reference evidence="1 2" key="1">
    <citation type="journal article" date="2023" name="Plants (Basel)">
        <title>Bridging the Gap: Combining Genomics and Transcriptomics Approaches to Understand Stylosanthes scabra, an Orphan Legume from the Brazilian Caatinga.</title>
        <authorList>
            <person name="Ferreira-Neto J.R.C."/>
            <person name="da Silva M.D."/>
            <person name="Binneck E."/>
            <person name="de Melo N.F."/>
            <person name="da Silva R.H."/>
            <person name="de Melo A.L.T.M."/>
            <person name="Pandolfi V."/>
            <person name="Bustamante F.O."/>
            <person name="Brasileiro-Vidal A.C."/>
            <person name="Benko-Iseppon A.M."/>
        </authorList>
    </citation>
    <scope>NUCLEOTIDE SEQUENCE [LARGE SCALE GENOMIC DNA]</scope>
    <source>
        <tissue evidence="1">Leaves</tissue>
    </source>
</reference>
<evidence type="ECO:0000313" key="2">
    <source>
        <dbReference type="Proteomes" id="UP001341840"/>
    </source>
</evidence>
<organism evidence="1 2">
    <name type="scientific">Stylosanthes scabra</name>
    <dbReference type="NCBI Taxonomy" id="79078"/>
    <lineage>
        <taxon>Eukaryota</taxon>
        <taxon>Viridiplantae</taxon>
        <taxon>Streptophyta</taxon>
        <taxon>Embryophyta</taxon>
        <taxon>Tracheophyta</taxon>
        <taxon>Spermatophyta</taxon>
        <taxon>Magnoliopsida</taxon>
        <taxon>eudicotyledons</taxon>
        <taxon>Gunneridae</taxon>
        <taxon>Pentapetalae</taxon>
        <taxon>rosids</taxon>
        <taxon>fabids</taxon>
        <taxon>Fabales</taxon>
        <taxon>Fabaceae</taxon>
        <taxon>Papilionoideae</taxon>
        <taxon>50 kb inversion clade</taxon>
        <taxon>dalbergioids sensu lato</taxon>
        <taxon>Dalbergieae</taxon>
        <taxon>Pterocarpus clade</taxon>
        <taxon>Stylosanthes</taxon>
    </lineage>
</organism>
<proteinExistence type="predicted"/>
<dbReference type="Proteomes" id="UP001341840">
    <property type="component" value="Unassembled WGS sequence"/>
</dbReference>
<protein>
    <submittedName>
        <fullName evidence="1">Uncharacterized protein</fullName>
    </submittedName>
</protein>